<evidence type="ECO:0000313" key="2">
    <source>
        <dbReference type="Ensembl" id="ENSLLEP00000040588.1"/>
    </source>
</evidence>
<dbReference type="Proteomes" id="UP000694569">
    <property type="component" value="Unplaced"/>
</dbReference>
<evidence type="ECO:0000256" key="1">
    <source>
        <dbReference type="SAM" id="MobiDB-lite"/>
    </source>
</evidence>
<name>A0A8C5QSI1_9ANUR</name>
<feature type="region of interest" description="Disordered" evidence="1">
    <location>
        <begin position="102"/>
        <end position="132"/>
    </location>
</feature>
<reference evidence="2" key="1">
    <citation type="submission" date="2025-08" db="UniProtKB">
        <authorList>
            <consortium name="Ensembl"/>
        </authorList>
    </citation>
    <scope>IDENTIFICATION</scope>
</reference>
<sequence length="132" mass="14998">MADAKVKNIPGTVNEDRLPCFYKNIGVGGRRNGYNISINFGRNESKYLTVLHNRIKTNEGHTSTETFDGVPPSYNRRKKMVASSLLEIGCLTRVEKKQLVMKTTRQAEQDRRKQKLTNPGSCSEHWTQSGIR</sequence>
<protein>
    <submittedName>
        <fullName evidence="2">Uncharacterized protein</fullName>
    </submittedName>
</protein>
<dbReference type="AlphaFoldDB" id="A0A8C5QSI1"/>
<organism evidence="2 3">
    <name type="scientific">Leptobrachium leishanense</name>
    <name type="common">Leishan spiny toad</name>
    <dbReference type="NCBI Taxonomy" id="445787"/>
    <lineage>
        <taxon>Eukaryota</taxon>
        <taxon>Metazoa</taxon>
        <taxon>Chordata</taxon>
        <taxon>Craniata</taxon>
        <taxon>Vertebrata</taxon>
        <taxon>Euteleostomi</taxon>
        <taxon>Amphibia</taxon>
        <taxon>Batrachia</taxon>
        <taxon>Anura</taxon>
        <taxon>Pelobatoidea</taxon>
        <taxon>Megophryidae</taxon>
        <taxon>Leptobrachium</taxon>
    </lineage>
</organism>
<evidence type="ECO:0000313" key="3">
    <source>
        <dbReference type="Proteomes" id="UP000694569"/>
    </source>
</evidence>
<reference evidence="2" key="2">
    <citation type="submission" date="2025-09" db="UniProtKB">
        <authorList>
            <consortium name="Ensembl"/>
        </authorList>
    </citation>
    <scope>IDENTIFICATION</scope>
</reference>
<proteinExistence type="predicted"/>
<keyword evidence="3" id="KW-1185">Reference proteome</keyword>
<dbReference type="Ensembl" id="ENSLLET00000042236.1">
    <property type="protein sequence ID" value="ENSLLEP00000040588.1"/>
    <property type="gene ID" value="ENSLLEG00000025661.1"/>
</dbReference>
<accession>A0A8C5QSI1</accession>
<feature type="compositionally biased region" description="Polar residues" evidence="1">
    <location>
        <begin position="116"/>
        <end position="132"/>
    </location>
</feature>